<dbReference type="Pfam" id="PF17967">
    <property type="entry name" value="Pullulanase_N2"/>
    <property type="match status" value="1"/>
</dbReference>
<gene>
    <name evidence="15" type="ORF">F4560_008004</name>
</gene>
<keyword evidence="5" id="KW-0378">Hydrolase</keyword>
<evidence type="ECO:0000256" key="9">
    <source>
        <dbReference type="ARBA" id="ARBA00024062"/>
    </source>
</evidence>
<reference evidence="15 16" key="1">
    <citation type="submission" date="2020-08" db="EMBL/GenBank/DDBJ databases">
        <title>Sequencing the genomes of 1000 actinobacteria strains.</title>
        <authorList>
            <person name="Klenk H.-P."/>
        </authorList>
    </citation>
    <scope>NUCLEOTIDE SEQUENCE [LARGE SCALE GENOMIC DNA]</scope>
    <source>
        <strain evidence="15 16">DSM 45486</strain>
    </source>
</reference>
<dbReference type="InterPro" id="IPR024561">
    <property type="entry name" value="Pullul_strch_C"/>
</dbReference>
<dbReference type="InterPro" id="IPR005323">
    <property type="entry name" value="CBM41_pullulanase"/>
</dbReference>
<evidence type="ECO:0000256" key="2">
    <source>
        <dbReference type="ARBA" id="ARBA00008061"/>
    </source>
</evidence>
<dbReference type="GO" id="GO:0004556">
    <property type="term" value="F:alpha-amylase activity"/>
    <property type="evidence" value="ECO:0007669"/>
    <property type="project" value="UniProtKB-EC"/>
</dbReference>
<dbReference type="GO" id="GO:0005975">
    <property type="term" value="P:carbohydrate metabolic process"/>
    <property type="evidence" value="ECO:0007669"/>
    <property type="project" value="InterPro"/>
</dbReference>
<name>A0A7W9HU71_9PSEU</name>
<dbReference type="CDD" id="cd02860">
    <property type="entry name" value="E_set_Pullulanase"/>
    <property type="match status" value="1"/>
</dbReference>
<comment type="catalytic activity">
    <reaction evidence="8">
        <text>Hydrolysis of (1-&gt;6)-alpha-D-glucosidic linkages in pullulan, amylopectin and glycogen, and in the alpha- and beta-limit dextrins of amylopectin and glycogen.</text>
        <dbReference type="EC" id="3.2.1.41"/>
    </reaction>
</comment>
<dbReference type="Pfam" id="PF11852">
    <property type="entry name" value="Pullul_strch_C"/>
    <property type="match status" value="1"/>
</dbReference>
<protein>
    <recommendedName>
        <fullName evidence="11">1,4-alpha-D-glucan glucanohydrolase</fullName>
        <ecNumber evidence="3">3.2.1.1</ecNumber>
        <ecNumber evidence="9">3.2.1.41</ecNumber>
    </recommendedName>
    <alternativeName>
        <fullName evidence="10">Alpha-dextrin endo-1,6-alpha-glucosidase</fullName>
    </alternativeName>
    <alternativeName>
        <fullName evidence="12">Pullulan 6-glucanohydrolase</fullName>
    </alternativeName>
</protein>
<dbReference type="SUPFAM" id="SSF49452">
    <property type="entry name" value="Starch-binding domain-like"/>
    <property type="match status" value="2"/>
</dbReference>
<evidence type="ECO:0000256" key="10">
    <source>
        <dbReference type="ARBA" id="ARBA00029618"/>
    </source>
</evidence>
<proteinExistence type="inferred from homology"/>
<dbReference type="InterPro" id="IPR013784">
    <property type="entry name" value="Carb-bd-like_fold"/>
</dbReference>
<evidence type="ECO:0000313" key="15">
    <source>
        <dbReference type="EMBL" id="MBB5808236.1"/>
    </source>
</evidence>
<dbReference type="Gene3D" id="2.60.40.1180">
    <property type="entry name" value="Golgi alpha-mannosidase II"/>
    <property type="match status" value="1"/>
</dbReference>
<dbReference type="EMBL" id="JACHMO010000001">
    <property type="protein sequence ID" value="MBB5808236.1"/>
    <property type="molecule type" value="Genomic_DNA"/>
</dbReference>
<dbReference type="GO" id="GO:0030246">
    <property type="term" value="F:carbohydrate binding"/>
    <property type="evidence" value="ECO:0007669"/>
    <property type="project" value="InterPro"/>
</dbReference>
<feature type="signal peptide" evidence="13">
    <location>
        <begin position="1"/>
        <end position="23"/>
    </location>
</feature>
<dbReference type="CDD" id="cd11341">
    <property type="entry name" value="AmyAc_Pullulanase_LD-like"/>
    <property type="match status" value="1"/>
</dbReference>
<keyword evidence="16" id="KW-1185">Reference proteome</keyword>
<dbReference type="InterPro" id="IPR004193">
    <property type="entry name" value="Glyco_hydro_13_N"/>
</dbReference>
<keyword evidence="4 13" id="KW-0732">Signal</keyword>
<comment type="similarity">
    <text evidence="2">Belongs to the glycosyl hydrolase 13 family.</text>
</comment>
<dbReference type="Pfam" id="PF00128">
    <property type="entry name" value="Alpha-amylase"/>
    <property type="match status" value="1"/>
</dbReference>
<dbReference type="Gene3D" id="2.60.40.10">
    <property type="entry name" value="Immunoglobulins"/>
    <property type="match status" value="1"/>
</dbReference>
<feature type="chain" id="PRO_5030785659" description="1,4-alpha-D-glucan glucanohydrolase" evidence="13">
    <location>
        <begin position="24"/>
        <end position="1841"/>
    </location>
</feature>
<evidence type="ECO:0000259" key="14">
    <source>
        <dbReference type="SMART" id="SM00642"/>
    </source>
</evidence>
<dbReference type="Gene3D" id="3.20.20.80">
    <property type="entry name" value="Glycosidases"/>
    <property type="match status" value="2"/>
</dbReference>
<dbReference type="SUPFAM" id="SSF51011">
    <property type="entry name" value="Glycosyl hydrolase domain"/>
    <property type="match status" value="2"/>
</dbReference>
<dbReference type="NCBIfam" id="TIGR02103">
    <property type="entry name" value="pullul_strch"/>
    <property type="match status" value="1"/>
</dbReference>
<dbReference type="InterPro" id="IPR011839">
    <property type="entry name" value="Pullul_strch"/>
</dbReference>
<dbReference type="CDD" id="cd10315">
    <property type="entry name" value="CBM41_pullulanase"/>
    <property type="match status" value="2"/>
</dbReference>
<dbReference type="CDD" id="cd11339">
    <property type="entry name" value="AmyAc_bac_CMD_like_2"/>
    <property type="match status" value="1"/>
</dbReference>
<dbReference type="InterPro" id="IPR040671">
    <property type="entry name" value="Pullulanase_N2"/>
</dbReference>
<dbReference type="GO" id="GO:0051060">
    <property type="term" value="F:pullulanase activity"/>
    <property type="evidence" value="ECO:0007669"/>
    <property type="project" value="UniProtKB-EC"/>
</dbReference>
<accession>A0A7W9HU71</accession>
<dbReference type="SUPFAM" id="SSF81296">
    <property type="entry name" value="E set domains"/>
    <property type="match status" value="2"/>
</dbReference>
<dbReference type="SUPFAM" id="SSF51445">
    <property type="entry name" value="(Trans)glycosidases"/>
    <property type="match status" value="2"/>
</dbReference>
<evidence type="ECO:0000256" key="6">
    <source>
        <dbReference type="ARBA" id="ARBA00022837"/>
    </source>
</evidence>
<keyword evidence="7" id="KW-0326">Glycosidase</keyword>
<dbReference type="InterPro" id="IPR017853">
    <property type="entry name" value="GH"/>
</dbReference>
<evidence type="ECO:0000256" key="1">
    <source>
        <dbReference type="ARBA" id="ARBA00000548"/>
    </source>
</evidence>
<evidence type="ECO:0000313" key="16">
    <source>
        <dbReference type="Proteomes" id="UP000552097"/>
    </source>
</evidence>
<comment type="catalytic activity">
    <reaction evidence="1">
        <text>Endohydrolysis of (1-&gt;4)-alpha-D-glucosidic linkages in polysaccharides containing three or more (1-&gt;4)-alpha-linked D-glucose units.</text>
        <dbReference type="EC" id="3.2.1.1"/>
    </reaction>
</comment>
<evidence type="ECO:0000256" key="7">
    <source>
        <dbReference type="ARBA" id="ARBA00023295"/>
    </source>
</evidence>
<feature type="domain" description="Glycosyl hydrolase family 13 catalytic" evidence="14">
    <location>
        <begin position="65"/>
        <end position="517"/>
    </location>
</feature>
<dbReference type="Pfam" id="PF03714">
    <property type="entry name" value="PUD"/>
    <property type="match status" value="2"/>
</dbReference>
<evidence type="ECO:0000256" key="12">
    <source>
        <dbReference type="ARBA" id="ARBA00031076"/>
    </source>
</evidence>
<evidence type="ECO:0000256" key="4">
    <source>
        <dbReference type="ARBA" id="ARBA00022729"/>
    </source>
</evidence>
<evidence type="ECO:0000256" key="8">
    <source>
        <dbReference type="ARBA" id="ARBA00023965"/>
    </source>
</evidence>
<evidence type="ECO:0000256" key="13">
    <source>
        <dbReference type="SAM" id="SignalP"/>
    </source>
</evidence>
<dbReference type="InterPro" id="IPR006047">
    <property type="entry name" value="GH13_cat_dom"/>
</dbReference>
<dbReference type="EC" id="3.2.1.1" evidence="3"/>
<evidence type="ECO:0000256" key="3">
    <source>
        <dbReference type="ARBA" id="ARBA00012595"/>
    </source>
</evidence>
<dbReference type="Gene3D" id="2.60.40.1110">
    <property type="match status" value="2"/>
</dbReference>
<dbReference type="SMART" id="SM00642">
    <property type="entry name" value="Aamy"/>
    <property type="match status" value="1"/>
</dbReference>
<dbReference type="InterPro" id="IPR013780">
    <property type="entry name" value="Glyco_hydro_b"/>
</dbReference>
<organism evidence="15 16">
    <name type="scientific">Saccharothrix ecbatanensis</name>
    <dbReference type="NCBI Taxonomy" id="1105145"/>
    <lineage>
        <taxon>Bacteria</taxon>
        <taxon>Bacillati</taxon>
        <taxon>Actinomycetota</taxon>
        <taxon>Actinomycetes</taxon>
        <taxon>Pseudonocardiales</taxon>
        <taxon>Pseudonocardiaceae</taxon>
        <taxon>Saccharothrix</taxon>
    </lineage>
</organism>
<evidence type="ECO:0000256" key="11">
    <source>
        <dbReference type="ARBA" id="ARBA00030238"/>
    </source>
</evidence>
<dbReference type="InterPro" id="IPR014756">
    <property type="entry name" value="Ig_E-set"/>
</dbReference>
<dbReference type="Proteomes" id="UP000552097">
    <property type="component" value="Unassembled WGS sequence"/>
</dbReference>
<dbReference type="PANTHER" id="PTHR43002">
    <property type="entry name" value="GLYCOGEN DEBRANCHING ENZYME"/>
    <property type="match status" value="1"/>
</dbReference>
<evidence type="ECO:0000256" key="5">
    <source>
        <dbReference type="ARBA" id="ARBA00022801"/>
    </source>
</evidence>
<dbReference type="InterPro" id="IPR013783">
    <property type="entry name" value="Ig-like_fold"/>
</dbReference>
<sequence>MRRAVAALIALAVVPFVPPSTGAAPEVQRLAVGAVTDIAPGVQSGDKALAKDALRADLTGERFYFVMPDRFANGDPRNDRGGTTETDRLKSGYDPADKGFYHGGDLKGLHDKIPYLHDMGITAIWMTPMFQNRWVQGSGSDISAGYHGYWTTDFTKLDPHFGTTDEMRRLIREAHDRGIKVFFDIVANHTADLIDYAEGKHDYIGTGAQPYLDEQGNPVDISAIAGQENFPKLTAPYTPVVKGEKTPAWLNDPQLYHNRGDSTFSGESNEYGDFFGLDDLMTEHPAVVDGMKRIFTSWIDTLGIDGYRVDTVKHVNMEFWQALAPHVQKYAEMRGKKDFFVFGEVFDADPARTSRYTTTGKMQATLDFPFQNGAATFLSGKGATRLGEVLVDDDRYTDADSNASSLPTFLGNHDMGRLAWMVREARPGISEAELLDRLELGNALMYLWRGNPVVYYGDEQGFAGTGGDKVARQDMFASKTPEYAAEDLIGSDRTGAVDNFNTDHPLYRQLKGLAKFVDADPVWRNGNQSLKLAQGDVIAFGRTGRGEQVEHLVVANAGTAPATVDVPAAGKGYRPIWPAAGSQVNPVDGKVTVTVPALSALVLKSTGKLSAAAPTPTLAVPPVGTVLDDRVELRADGVTSPYAQATFAARVEGERDWQVLGTDDAAPYRVFADLATLPNAAAGKDVEVRVVAKDAKGMLGADGARIGLVAAPKVEPPATVTSDWLVVHYNRPAGDYDGWGLHAWGDVENAPTWDAPLPFAGETPYGRFAWIKLKPGARSVGIIAHRGDEKDTDSDRFIDPSATPQVWLKQGQTAVHATEIAATGQAVVTHTGDASGLVVRAGGADYPFTGGVATVPATAPVEFSVMRGGTVEASGRTAGHAWVNGDKVFASLAAAQNRAVIHYNRPAGDYADWTLYHWTGSLEPSPGWNESRVPDGTDGFGVYWSVPLAPGASGLNNIIHKGDAKDPGPDQFLDVTGTGYEVWYVSGSTRPDGSISYVLPPSGGAGVEDDLTKAKAKAVWVSKDLVVWDVPVVASDGYRLEYDGKVLRLEPSSDAVPAKFPHLQGKPVFRVRDGARLDEALRGKLSAVHVDSGGGLRHRTGVQIAGVLDDRFAGAAAQLAYGPTFDGGNVTARLWAPTASSVKLQVFDQPGGAATTVDMARDDASGSWTASGAWRDKFYLYEVTVAGRTVTVTDPYSVALAVNSTHSQFADLGDTRTMPADWSGHVARGLDGDPTEHGITELHVRDFSIGDASVPEGDRGTYRAFTHSSSTGMTHLRELAAEGLDTVHLLPTFDIATIPEKRSDQQQPSCDLTSLPADSQAQQACLAEVAAKDGFNWGYDPYHYDVPEGSYATDDAQTGWARSKQYREMVKSLHDNGNRVVVDVVYNHTAASGDAPNSVLDKVVPGYYQRLDADGAVANSTCCANTATENAMMGKLVVDSVVRWAKLYKVDGFRFDLMGHHPKANILAVRAALDALTVDADGVDGRKIRIYGEGWDFGEVAGNARFEQATQANMAGTGIGTFSDRLRDAVRGGGPFDADPRVQGLASGLAGDLNGTPANGDVAARLANYSDLVKLGMAGNMASYRFQSTAGGVISGRDVSYNGSPAGYTGAPADVITYVDAHDNETLFDSQTYKLPSSTSMADRVRMQKVALAPVLLGQGQPFMHAGAEFLRSKSLDRNSYDSGDWFNRYDPSLRDNGFGRGLPPAADNEDKWPYAAPLLSNTALKPSTADMRAALGNTVELLRIRKSSPLFTLNDAALVQQKLSFPAAEPGVVVALLDDTVGPDTDPALNGIMVIVNPYPAEKSVAVEGAWQNHALTGDKATVDGGSLRIPPRSVVVLTR</sequence>
<dbReference type="EC" id="3.2.1.41" evidence="9"/>
<dbReference type="RefSeq" id="WP_184928166.1">
    <property type="nucleotide sequence ID" value="NZ_JACHMO010000001.1"/>
</dbReference>
<dbReference type="Pfam" id="PF02922">
    <property type="entry name" value="CBM_48"/>
    <property type="match status" value="1"/>
</dbReference>
<keyword evidence="6" id="KW-0106">Calcium</keyword>
<dbReference type="Gene3D" id="2.60.40.1130">
    <property type="entry name" value="Rab geranylgeranyltransferase alpha-subunit, insert domain"/>
    <property type="match status" value="1"/>
</dbReference>
<comment type="caution">
    <text evidence="15">The sequence shown here is derived from an EMBL/GenBank/DDBJ whole genome shotgun (WGS) entry which is preliminary data.</text>
</comment>